<dbReference type="Proteomes" id="UP000183508">
    <property type="component" value="Unassembled WGS sequence"/>
</dbReference>
<keyword evidence="12 13" id="KW-0472">Membrane</keyword>
<feature type="transmembrane region" description="Helical" evidence="13">
    <location>
        <begin position="6"/>
        <end position="27"/>
    </location>
</feature>
<accession>A0A1I7KM84</accession>
<dbReference type="PANTHER" id="PTHR35864">
    <property type="entry name" value="ZINC METALLOPROTEASE MJ0611-RELATED"/>
    <property type="match status" value="1"/>
</dbReference>
<keyword evidence="6 13" id="KW-0812">Transmembrane</keyword>
<evidence type="ECO:0000256" key="13">
    <source>
        <dbReference type="SAM" id="Phobius"/>
    </source>
</evidence>
<evidence type="ECO:0000256" key="6">
    <source>
        <dbReference type="ARBA" id="ARBA00022692"/>
    </source>
</evidence>
<dbReference type="AlphaFoldDB" id="A0A1I7KM84"/>
<evidence type="ECO:0000259" key="14">
    <source>
        <dbReference type="Pfam" id="PF02163"/>
    </source>
</evidence>
<evidence type="ECO:0000256" key="3">
    <source>
        <dbReference type="ARBA" id="ARBA00007931"/>
    </source>
</evidence>
<evidence type="ECO:0000256" key="1">
    <source>
        <dbReference type="ARBA" id="ARBA00001947"/>
    </source>
</evidence>
<keyword evidence="5 15" id="KW-0645">Protease</keyword>
<evidence type="ECO:0000256" key="10">
    <source>
        <dbReference type="ARBA" id="ARBA00022989"/>
    </source>
</evidence>
<evidence type="ECO:0000256" key="4">
    <source>
        <dbReference type="ARBA" id="ARBA00022475"/>
    </source>
</evidence>
<dbReference type="GO" id="GO:0006508">
    <property type="term" value="P:proteolysis"/>
    <property type="evidence" value="ECO:0007669"/>
    <property type="project" value="UniProtKB-KW"/>
</dbReference>
<feature type="domain" description="Peptidase M50" evidence="14">
    <location>
        <begin position="14"/>
        <end position="112"/>
    </location>
</feature>
<keyword evidence="10 13" id="KW-1133">Transmembrane helix</keyword>
<evidence type="ECO:0000256" key="8">
    <source>
        <dbReference type="ARBA" id="ARBA00022801"/>
    </source>
</evidence>
<feature type="transmembrane region" description="Helical" evidence="13">
    <location>
        <begin position="87"/>
        <end position="109"/>
    </location>
</feature>
<dbReference type="OrthoDB" id="9800627at2"/>
<dbReference type="InterPro" id="IPR052348">
    <property type="entry name" value="Metallopeptidase_M50B"/>
</dbReference>
<keyword evidence="11" id="KW-0482">Metalloprotease</keyword>
<keyword evidence="16" id="KW-1185">Reference proteome</keyword>
<organism evidence="15 16">
    <name type="scientific">Alicyclobacillus macrosporangiidus</name>
    <dbReference type="NCBI Taxonomy" id="392015"/>
    <lineage>
        <taxon>Bacteria</taxon>
        <taxon>Bacillati</taxon>
        <taxon>Bacillota</taxon>
        <taxon>Bacilli</taxon>
        <taxon>Bacillales</taxon>
        <taxon>Alicyclobacillaceae</taxon>
        <taxon>Alicyclobacillus</taxon>
    </lineage>
</organism>
<evidence type="ECO:0000256" key="2">
    <source>
        <dbReference type="ARBA" id="ARBA00004651"/>
    </source>
</evidence>
<dbReference type="InterPro" id="IPR008915">
    <property type="entry name" value="Peptidase_M50"/>
</dbReference>
<gene>
    <name evidence="15" type="ORF">SAMN05421543_11731</name>
</gene>
<dbReference type="RefSeq" id="WP_074954616.1">
    <property type="nucleotide sequence ID" value="NZ_FPBV01000017.1"/>
</dbReference>
<evidence type="ECO:0000256" key="12">
    <source>
        <dbReference type="ARBA" id="ARBA00023136"/>
    </source>
</evidence>
<feature type="transmembrane region" description="Helical" evidence="13">
    <location>
        <begin position="48"/>
        <end position="67"/>
    </location>
</feature>
<evidence type="ECO:0000256" key="5">
    <source>
        <dbReference type="ARBA" id="ARBA00022670"/>
    </source>
</evidence>
<feature type="transmembrane region" description="Helical" evidence="13">
    <location>
        <begin position="193"/>
        <end position="215"/>
    </location>
</feature>
<reference evidence="16" key="1">
    <citation type="submission" date="2016-10" db="EMBL/GenBank/DDBJ databases">
        <authorList>
            <person name="Varghese N."/>
        </authorList>
    </citation>
    <scope>NUCLEOTIDE SEQUENCE [LARGE SCALE GENOMIC DNA]</scope>
    <source>
        <strain evidence="16">DSM 17980</strain>
    </source>
</reference>
<feature type="transmembrane region" description="Helical" evidence="13">
    <location>
        <begin position="168"/>
        <end position="186"/>
    </location>
</feature>
<dbReference type="CDD" id="cd06158">
    <property type="entry name" value="S2P-M50_like_1"/>
    <property type="match status" value="1"/>
</dbReference>
<dbReference type="EMBL" id="FPBV01000017">
    <property type="protein sequence ID" value="SFU98540.1"/>
    <property type="molecule type" value="Genomic_DNA"/>
</dbReference>
<protein>
    <submittedName>
        <fullName evidence="15">Zn-dependent protease (Includes SpoIVFB)</fullName>
    </submittedName>
</protein>
<proteinExistence type="inferred from homology"/>
<dbReference type="GO" id="GO:0008237">
    <property type="term" value="F:metallopeptidase activity"/>
    <property type="evidence" value="ECO:0007669"/>
    <property type="project" value="UniProtKB-KW"/>
</dbReference>
<evidence type="ECO:0000256" key="9">
    <source>
        <dbReference type="ARBA" id="ARBA00022833"/>
    </source>
</evidence>
<keyword evidence="7" id="KW-0479">Metal-binding</keyword>
<feature type="transmembrane region" description="Helical" evidence="13">
    <location>
        <begin position="129"/>
        <end position="148"/>
    </location>
</feature>
<evidence type="ECO:0000256" key="7">
    <source>
        <dbReference type="ARBA" id="ARBA00022723"/>
    </source>
</evidence>
<dbReference type="GO" id="GO:0005886">
    <property type="term" value="C:plasma membrane"/>
    <property type="evidence" value="ECO:0007669"/>
    <property type="project" value="UniProtKB-SubCell"/>
</dbReference>
<comment type="similarity">
    <text evidence="3">Belongs to the peptidase M50B family.</text>
</comment>
<comment type="cofactor">
    <cofactor evidence="1">
        <name>Zn(2+)</name>
        <dbReference type="ChEBI" id="CHEBI:29105"/>
    </cofactor>
</comment>
<dbReference type="Pfam" id="PF02163">
    <property type="entry name" value="Peptidase_M50"/>
    <property type="match status" value="2"/>
</dbReference>
<dbReference type="eggNOG" id="COG1994">
    <property type="taxonomic scope" value="Bacteria"/>
</dbReference>
<evidence type="ECO:0000256" key="11">
    <source>
        <dbReference type="ARBA" id="ARBA00023049"/>
    </source>
</evidence>
<keyword evidence="4" id="KW-1003">Cell membrane</keyword>
<name>A0A1I7KM84_9BACL</name>
<keyword evidence="9" id="KW-0862">Zinc</keyword>
<dbReference type="STRING" id="392015.SAMN05421543_11731"/>
<sequence length="216" mass="23895">MLQNIISPVFIFQFVAVVVSLTVHEFAHAWTADRLGDRTPRVAGRVTLNPVAHLEPLGLIMILFAPIGWAKPVPLNGANFRHPRRSLLLVAAAGPVANLILAAICVTLLRFVPPPTSFGASVNDFLLQLLRWGFIVNVSLFVFNLIPIPPLDGSRIVASLLPSRLAYSYSRLELYGPFILFLFVLIPPLRNQIFLPLFATALNWVASWLALAPWMV</sequence>
<evidence type="ECO:0000313" key="15">
    <source>
        <dbReference type="EMBL" id="SFU98540.1"/>
    </source>
</evidence>
<feature type="domain" description="Peptidase M50" evidence="14">
    <location>
        <begin position="122"/>
        <end position="164"/>
    </location>
</feature>
<comment type="subcellular location">
    <subcellularLocation>
        <location evidence="2">Cell membrane</location>
        <topology evidence="2">Multi-pass membrane protein</topology>
    </subcellularLocation>
</comment>
<dbReference type="InterPro" id="IPR044537">
    <property type="entry name" value="Rip2-like"/>
</dbReference>
<keyword evidence="8" id="KW-0378">Hydrolase</keyword>
<dbReference type="GO" id="GO:0046872">
    <property type="term" value="F:metal ion binding"/>
    <property type="evidence" value="ECO:0007669"/>
    <property type="project" value="UniProtKB-KW"/>
</dbReference>
<dbReference type="PANTHER" id="PTHR35864:SF1">
    <property type="entry name" value="ZINC METALLOPROTEASE YWHC-RELATED"/>
    <property type="match status" value="1"/>
</dbReference>
<evidence type="ECO:0000313" key="16">
    <source>
        <dbReference type="Proteomes" id="UP000183508"/>
    </source>
</evidence>